<proteinExistence type="predicted"/>
<reference evidence="2" key="1">
    <citation type="submission" date="2018-01" db="EMBL/GenBank/DDBJ databases">
        <title>An insight into the sialome of Amazonian anophelines.</title>
        <authorList>
            <person name="Ribeiro J.M."/>
            <person name="Scarpassa V."/>
            <person name="Calvo E."/>
        </authorList>
    </citation>
    <scope>NUCLEOTIDE SEQUENCE</scope>
</reference>
<organism evidence="2">
    <name type="scientific">Anopheles darlingi</name>
    <name type="common">Mosquito</name>
    <dbReference type="NCBI Taxonomy" id="43151"/>
    <lineage>
        <taxon>Eukaryota</taxon>
        <taxon>Metazoa</taxon>
        <taxon>Ecdysozoa</taxon>
        <taxon>Arthropoda</taxon>
        <taxon>Hexapoda</taxon>
        <taxon>Insecta</taxon>
        <taxon>Pterygota</taxon>
        <taxon>Neoptera</taxon>
        <taxon>Endopterygota</taxon>
        <taxon>Diptera</taxon>
        <taxon>Nematocera</taxon>
        <taxon>Culicoidea</taxon>
        <taxon>Culicidae</taxon>
        <taxon>Anophelinae</taxon>
        <taxon>Anopheles</taxon>
    </lineage>
</organism>
<evidence type="ECO:0000313" key="2">
    <source>
        <dbReference type="EMBL" id="MBW78276.1"/>
    </source>
</evidence>
<feature type="chain" id="PRO_5014941315" evidence="1">
    <location>
        <begin position="27"/>
        <end position="165"/>
    </location>
</feature>
<accession>A0A2M4DL35</accession>
<sequence length="165" mass="17822">MMVLAACSNFCLRIFVSQSMFSFSLCFIIIAPGEPVPPVPVPVPPPVPSFNDPIAPEPPPLAITFTRCGASPSITKLGSVRLSNDVVGEEQNIEHTSAVVSSVIAPEFRSSDRILRSAVARGDLQGDRLTIVVWCSSLASRMTLRLRDEEELEAISSAVKLKEDL</sequence>
<protein>
    <submittedName>
        <fullName evidence="2">Putative secreted protein</fullName>
    </submittedName>
</protein>
<dbReference type="EMBL" id="GGFL01014098">
    <property type="protein sequence ID" value="MBW78276.1"/>
    <property type="molecule type" value="Transcribed_RNA"/>
</dbReference>
<evidence type="ECO:0000256" key="1">
    <source>
        <dbReference type="SAM" id="SignalP"/>
    </source>
</evidence>
<feature type="signal peptide" evidence="1">
    <location>
        <begin position="1"/>
        <end position="26"/>
    </location>
</feature>
<keyword evidence="1" id="KW-0732">Signal</keyword>
<name>A0A2M4DL35_ANODA</name>
<dbReference type="AlphaFoldDB" id="A0A2M4DL35"/>